<dbReference type="EMBL" id="CP012154">
    <property type="protein sequence ID" value="AKS41823.1"/>
    <property type="molecule type" value="Genomic_DNA"/>
</dbReference>
<keyword evidence="2" id="KW-0808">Transferase</keyword>
<dbReference type="PROSITE" id="PS50146">
    <property type="entry name" value="DAGK"/>
    <property type="match status" value="1"/>
</dbReference>
<dbReference type="Proteomes" id="UP000066624">
    <property type="component" value="Chromosome"/>
</dbReference>
<feature type="compositionally biased region" description="Low complexity" evidence="1">
    <location>
        <begin position="12"/>
        <end position="21"/>
    </location>
</feature>
<dbReference type="AlphaFoldDB" id="A0A0K0XVW2"/>
<dbReference type="Pfam" id="PF00781">
    <property type="entry name" value="DAGK_cat"/>
    <property type="match status" value="1"/>
</dbReference>
<keyword evidence="3" id="KW-1185">Reference proteome</keyword>
<reference evidence="2 3" key="1">
    <citation type="submission" date="2015-07" db="EMBL/GenBank/DDBJ databases">
        <authorList>
            <person name="Noorani M."/>
        </authorList>
    </citation>
    <scope>NUCLEOTIDE SEQUENCE [LARGE SCALE GENOMIC DNA]</scope>
    <source>
        <strain evidence="2 3">KCTC 42284</strain>
    </source>
</reference>
<organism evidence="2 3">
    <name type="scientific">Wenzhouxiangella marina</name>
    <dbReference type="NCBI Taxonomy" id="1579979"/>
    <lineage>
        <taxon>Bacteria</taxon>
        <taxon>Pseudomonadati</taxon>
        <taxon>Pseudomonadota</taxon>
        <taxon>Gammaproteobacteria</taxon>
        <taxon>Chromatiales</taxon>
        <taxon>Wenzhouxiangellaceae</taxon>
        <taxon>Wenzhouxiangella</taxon>
    </lineage>
</organism>
<keyword evidence="2" id="KW-0418">Kinase</keyword>
<dbReference type="SMART" id="SM00046">
    <property type="entry name" value="DAGKc"/>
    <property type="match status" value="1"/>
</dbReference>
<dbReference type="InterPro" id="IPR016064">
    <property type="entry name" value="NAD/diacylglycerol_kinase_sf"/>
</dbReference>
<evidence type="ECO:0000313" key="3">
    <source>
        <dbReference type="Proteomes" id="UP000066624"/>
    </source>
</evidence>
<dbReference type="RefSeq" id="WP_049725433.1">
    <property type="nucleotide sequence ID" value="NZ_CP012154.1"/>
</dbReference>
<dbReference type="InterPro" id="IPR001206">
    <property type="entry name" value="Diacylglycerol_kinase_cat_dom"/>
</dbReference>
<dbReference type="KEGG" id="wma:WM2015_1451"/>
<gene>
    <name evidence="2" type="ORF">WM2015_1451</name>
</gene>
<protein>
    <submittedName>
        <fullName evidence="2">Diacylglycerol kinase, catalytic region</fullName>
    </submittedName>
</protein>
<accession>A0A0K0XVW2</accession>
<sequence length="332" mass="36745">MVSTAPLDESQRPLPATAPPRLLINPRSFRMSLAGRADRLRAMARRHGLELIEAETPEAMRAAVRAAIDDSPSILAVSGGDGTVQAVITDLAELSDESQRPPLLVLGGGRTNYTARDLGTHADPLRQLERAIEQPESLRTTVRHSLIVRQSGQNDRHGFFIAGARVNDVIRDCHRYRSGGRGWLRQGHASSAWRVMQLGVRRLFGGLPFPPTELSVDAEDLGRLDGRIRILLLTTLQHPGAWIDPYADRGQGELRLDAIGANARRFWLRLPKAASGHFSASMQPEQGYLSGRCERVEIKGIEQICLDGQEHDYRKDLPLDILTGPAFRFLQP</sequence>
<name>A0A0K0XVW2_9GAMM</name>
<evidence type="ECO:0000313" key="2">
    <source>
        <dbReference type="EMBL" id="AKS41823.1"/>
    </source>
</evidence>
<dbReference type="GO" id="GO:0016301">
    <property type="term" value="F:kinase activity"/>
    <property type="evidence" value="ECO:0007669"/>
    <property type="project" value="UniProtKB-KW"/>
</dbReference>
<dbReference type="SUPFAM" id="SSF111331">
    <property type="entry name" value="NAD kinase/diacylglycerol kinase-like"/>
    <property type="match status" value="1"/>
</dbReference>
<proteinExistence type="predicted"/>
<dbReference type="InterPro" id="IPR017438">
    <property type="entry name" value="ATP-NAD_kinase_N"/>
</dbReference>
<dbReference type="Gene3D" id="3.40.50.10330">
    <property type="entry name" value="Probable inorganic polyphosphate/atp-NAD kinase, domain 1"/>
    <property type="match status" value="1"/>
</dbReference>
<evidence type="ECO:0000256" key="1">
    <source>
        <dbReference type="SAM" id="MobiDB-lite"/>
    </source>
</evidence>
<dbReference type="STRING" id="1579979.WM2015_1451"/>
<feature type="region of interest" description="Disordered" evidence="1">
    <location>
        <begin position="1"/>
        <end position="21"/>
    </location>
</feature>
<dbReference type="OrthoDB" id="142078at2"/>